<evidence type="ECO:0000313" key="11">
    <source>
        <dbReference type="EMBL" id="BDG03401.1"/>
    </source>
</evidence>
<dbReference type="Proteomes" id="UP001162891">
    <property type="component" value="Chromosome"/>
</dbReference>
<feature type="transmembrane region" description="Helical" evidence="10">
    <location>
        <begin position="315"/>
        <end position="332"/>
    </location>
</feature>
<evidence type="ECO:0000256" key="10">
    <source>
        <dbReference type="SAM" id="Phobius"/>
    </source>
</evidence>
<evidence type="ECO:0000256" key="1">
    <source>
        <dbReference type="ARBA" id="ARBA00004651"/>
    </source>
</evidence>
<feature type="transmembrane region" description="Helical" evidence="10">
    <location>
        <begin position="240"/>
        <end position="258"/>
    </location>
</feature>
<dbReference type="PANTHER" id="PTHR11795">
    <property type="entry name" value="BRANCHED-CHAIN AMINO ACID TRANSPORT SYSTEM PERMEASE PROTEIN LIVH"/>
    <property type="match status" value="1"/>
</dbReference>
<accession>A0ABN6MQV2</accession>
<organism evidence="11 12">
    <name type="scientific">Anaeromyxobacter oryzae</name>
    <dbReference type="NCBI Taxonomy" id="2918170"/>
    <lineage>
        <taxon>Bacteria</taxon>
        <taxon>Pseudomonadati</taxon>
        <taxon>Myxococcota</taxon>
        <taxon>Myxococcia</taxon>
        <taxon>Myxococcales</taxon>
        <taxon>Cystobacterineae</taxon>
        <taxon>Anaeromyxobacteraceae</taxon>
        <taxon>Anaeromyxobacter</taxon>
    </lineage>
</organism>
<evidence type="ECO:0000256" key="2">
    <source>
        <dbReference type="ARBA" id="ARBA00022448"/>
    </source>
</evidence>
<dbReference type="InterPro" id="IPR052157">
    <property type="entry name" value="BCAA_transport_permease"/>
</dbReference>
<feature type="transmembrane region" description="Helical" evidence="10">
    <location>
        <begin position="42"/>
        <end position="59"/>
    </location>
</feature>
<evidence type="ECO:0000256" key="8">
    <source>
        <dbReference type="ARBA" id="ARBA00023136"/>
    </source>
</evidence>
<evidence type="ECO:0000256" key="4">
    <source>
        <dbReference type="ARBA" id="ARBA00022519"/>
    </source>
</evidence>
<dbReference type="Pfam" id="PF02653">
    <property type="entry name" value="BPD_transp_2"/>
    <property type="match status" value="1"/>
</dbReference>
<evidence type="ECO:0000256" key="9">
    <source>
        <dbReference type="ARBA" id="ARBA00037998"/>
    </source>
</evidence>
<protein>
    <submittedName>
        <fullName evidence="11">Branched-chain amino acid ABC transporter permease</fullName>
    </submittedName>
</protein>
<dbReference type="PANTHER" id="PTHR11795:SF371">
    <property type="entry name" value="HIGH-AFFINITY BRANCHED-CHAIN AMINO ACID TRANSPORT SYSTEM PERMEASE PROTEIN LIVH"/>
    <property type="match status" value="1"/>
</dbReference>
<dbReference type="RefSeq" id="WP_248361379.1">
    <property type="nucleotide sequence ID" value="NZ_AP025591.1"/>
</dbReference>
<feature type="transmembrane region" description="Helical" evidence="10">
    <location>
        <begin position="12"/>
        <end position="35"/>
    </location>
</feature>
<proteinExistence type="inferred from homology"/>
<comment type="subcellular location">
    <subcellularLocation>
        <location evidence="1">Cell membrane</location>
        <topology evidence="1">Multi-pass membrane protein</topology>
    </subcellularLocation>
</comment>
<dbReference type="EMBL" id="AP025591">
    <property type="protein sequence ID" value="BDG03401.1"/>
    <property type="molecule type" value="Genomic_DNA"/>
</dbReference>
<keyword evidence="2" id="KW-0813">Transport</keyword>
<feature type="transmembrane region" description="Helical" evidence="10">
    <location>
        <begin position="278"/>
        <end position="303"/>
    </location>
</feature>
<feature type="transmembrane region" description="Helical" evidence="10">
    <location>
        <begin position="65"/>
        <end position="86"/>
    </location>
</feature>
<evidence type="ECO:0000256" key="6">
    <source>
        <dbReference type="ARBA" id="ARBA00022970"/>
    </source>
</evidence>
<keyword evidence="8 10" id="KW-0472">Membrane</keyword>
<dbReference type="CDD" id="cd06582">
    <property type="entry name" value="TM_PBP1_LivH_like"/>
    <property type="match status" value="1"/>
</dbReference>
<sequence>MIQFLQHLVNGLSLGTIYALIALGYTMVYGVLKLINFAHGDVYMVGAFAGYYLAGTLGVRDQPSFWKAVAVTLGSMVVCGVLGFAIERFAYRPLRHRARLTALITAIGISFLLEYGFQLPSLQEQGRTLARWVDDRGYVVPALSAAVPRLPAEFPPGPTPRLFPELLERKDWTFFHSEAPDGTVTDLRISNFDLIGLGVAFGLMLGLQWIVYRTRFGRAMRAVSFDPQVAGLMGIPVNRIISWTFVLGSALAAAAGIINATSRYRIEPLFGLMSGLKAFVAAVLGGIGSVPGAMVGGLVLGLAEEFVAGYTESSYRDAIAFAVLIVVLLFRPEGLFGRARVEKV</sequence>
<dbReference type="InterPro" id="IPR001851">
    <property type="entry name" value="ABC_transp_permease"/>
</dbReference>
<evidence type="ECO:0000256" key="5">
    <source>
        <dbReference type="ARBA" id="ARBA00022692"/>
    </source>
</evidence>
<keyword evidence="12" id="KW-1185">Reference proteome</keyword>
<evidence type="ECO:0000256" key="7">
    <source>
        <dbReference type="ARBA" id="ARBA00022989"/>
    </source>
</evidence>
<name>A0ABN6MQV2_9BACT</name>
<reference evidence="12" key="1">
    <citation type="journal article" date="2022" name="Int. J. Syst. Evol. Microbiol.">
        <title>Anaeromyxobacter oryzae sp. nov., Anaeromyxobacter diazotrophicus sp. nov. and Anaeromyxobacter paludicola sp. nov., isolated from paddy soils.</title>
        <authorList>
            <person name="Itoh H."/>
            <person name="Xu Z."/>
            <person name="Mise K."/>
            <person name="Masuda Y."/>
            <person name="Ushijima N."/>
            <person name="Hayakawa C."/>
            <person name="Shiratori Y."/>
            <person name="Senoo K."/>
        </authorList>
    </citation>
    <scope>NUCLEOTIDE SEQUENCE [LARGE SCALE GENOMIC DNA]</scope>
    <source>
        <strain evidence="12">Red232</strain>
    </source>
</reference>
<keyword evidence="6" id="KW-0029">Amino-acid transport</keyword>
<feature type="transmembrane region" description="Helical" evidence="10">
    <location>
        <begin position="194"/>
        <end position="212"/>
    </location>
</feature>
<evidence type="ECO:0000313" key="12">
    <source>
        <dbReference type="Proteomes" id="UP001162891"/>
    </source>
</evidence>
<keyword evidence="3" id="KW-1003">Cell membrane</keyword>
<keyword evidence="7 10" id="KW-1133">Transmembrane helix</keyword>
<gene>
    <name evidence="11" type="ORF">AMOR_23970</name>
</gene>
<comment type="similarity">
    <text evidence="9">Belongs to the binding-protein-dependent transport system permease family. LivHM subfamily.</text>
</comment>
<evidence type="ECO:0000256" key="3">
    <source>
        <dbReference type="ARBA" id="ARBA00022475"/>
    </source>
</evidence>
<keyword evidence="4" id="KW-0997">Cell inner membrane</keyword>
<keyword evidence="5 10" id="KW-0812">Transmembrane</keyword>